<keyword evidence="4" id="KW-0187">Copper transport</keyword>
<keyword evidence="2 4" id="KW-1133">Transmembrane helix</keyword>
<dbReference type="PANTHER" id="PTHR12483">
    <property type="entry name" value="SOLUTE CARRIER FAMILY 31 COPPER TRANSPORTERS"/>
    <property type="match status" value="1"/>
</dbReference>
<dbReference type="GO" id="GO:0016020">
    <property type="term" value="C:membrane"/>
    <property type="evidence" value="ECO:0007669"/>
    <property type="project" value="UniProtKB-SubCell"/>
</dbReference>
<dbReference type="KEGG" id="aten:116296178"/>
<dbReference type="Proteomes" id="UP000515163">
    <property type="component" value="Unplaced"/>
</dbReference>
<keyword evidence="3 4" id="KW-0472">Membrane</keyword>
<dbReference type="InterPro" id="IPR007274">
    <property type="entry name" value="Cop_transporter"/>
</dbReference>
<evidence type="ECO:0000256" key="2">
    <source>
        <dbReference type="ARBA" id="ARBA00022989"/>
    </source>
</evidence>
<name>A0A6P8HUD1_ACTTE</name>
<proteinExistence type="inferred from homology"/>
<comment type="subcellular location">
    <subcellularLocation>
        <location evidence="4">Membrane</location>
        <topology evidence="4">Multi-pass membrane protein</topology>
    </subcellularLocation>
</comment>
<reference evidence="6" key="1">
    <citation type="submission" date="2025-08" db="UniProtKB">
        <authorList>
            <consortium name="RefSeq"/>
        </authorList>
    </citation>
    <scope>IDENTIFICATION</scope>
</reference>
<feature type="transmembrane region" description="Helical" evidence="4">
    <location>
        <begin position="161"/>
        <end position="178"/>
    </location>
</feature>
<comment type="similarity">
    <text evidence="4">Belongs to the copper transporter (Ctr) (TC 1.A.56) family. SLC31A subfamily.</text>
</comment>
<protein>
    <recommendedName>
        <fullName evidence="4">Copper transport protein</fullName>
    </recommendedName>
</protein>
<dbReference type="GO" id="GO:0005375">
    <property type="term" value="F:copper ion transmembrane transporter activity"/>
    <property type="evidence" value="ECO:0007669"/>
    <property type="project" value="UniProtKB-UniRule"/>
</dbReference>
<organism evidence="5 6">
    <name type="scientific">Actinia tenebrosa</name>
    <name type="common">Australian red waratah sea anemone</name>
    <dbReference type="NCBI Taxonomy" id="6105"/>
    <lineage>
        <taxon>Eukaryota</taxon>
        <taxon>Metazoa</taxon>
        <taxon>Cnidaria</taxon>
        <taxon>Anthozoa</taxon>
        <taxon>Hexacorallia</taxon>
        <taxon>Actiniaria</taxon>
        <taxon>Actiniidae</taxon>
        <taxon>Actinia</taxon>
    </lineage>
</organism>
<evidence type="ECO:0000256" key="3">
    <source>
        <dbReference type="ARBA" id="ARBA00023136"/>
    </source>
</evidence>
<feature type="transmembrane region" description="Helical" evidence="4">
    <location>
        <begin position="135"/>
        <end position="155"/>
    </location>
</feature>
<sequence>MLMINKMRINSTMAPSLNGFCTQCMAYFKVSNTNVTLLFEGWNISSSAVLVGSCIGVFFLSILSECVRSMRIRLYMSSNKQSVKITPQSPAGSEVNSRKNVASNESLNFGSTETLQPAQRGKTERKQEHPFTIRHVIQVLLHVVQLVLGYLLMLIVMTFNVWLGIAVVLGLGTGYFMCNRSVLSVLTTNVSIPMKIVQ</sequence>
<evidence type="ECO:0000313" key="6">
    <source>
        <dbReference type="RefSeq" id="XP_031560014.1"/>
    </source>
</evidence>
<accession>A0A6P8HUD1</accession>
<evidence type="ECO:0000256" key="4">
    <source>
        <dbReference type="RuleBase" id="RU367022"/>
    </source>
</evidence>
<dbReference type="PANTHER" id="PTHR12483:SF115">
    <property type="entry name" value="COPPER TRANSPORT PROTEIN"/>
    <property type="match status" value="1"/>
</dbReference>
<gene>
    <name evidence="6" type="primary">LOC116296178</name>
</gene>
<keyword evidence="5" id="KW-1185">Reference proteome</keyword>
<dbReference type="InParanoid" id="A0A6P8HUD1"/>
<evidence type="ECO:0000256" key="1">
    <source>
        <dbReference type="ARBA" id="ARBA00022692"/>
    </source>
</evidence>
<keyword evidence="1 4" id="KW-0812">Transmembrane</keyword>
<keyword evidence="4" id="KW-0186">Copper</keyword>
<feature type="transmembrane region" description="Helical" evidence="4">
    <location>
        <begin position="42"/>
        <end position="63"/>
    </location>
</feature>
<dbReference type="GeneID" id="116296178"/>
<keyword evidence="4" id="KW-0813">Transport</keyword>
<dbReference type="Pfam" id="PF04145">
    <property type="entry name" value="Ctr"/>
    <property type="match status" value="1"/>
</dbReference>
<dbReference type="RefSeq" id="XP_031560014.1">
    <property type="nucleotide sequence ID" value="XM_031704154.1"/>
</dbReference>
<evidence type="ECO:0000313" key="5">
    <source>
        <dbReference type="Proteomes" id="UP000515163"/>
    </source>
</evidence>
<dbReference type="AlphaFoldDB" id="A0A6P8HUD1"/>
<dbReference type="OrthoDB" id="161814at2759"/>
<keyword evidence="4" id="KW-0406">Ion transport</keyword>